<reference evidence="24" key="1">
    <citation type="submission" date="2025-08" db="UniProtKB">
        <authorList>
            <consortium name="Ensembl"/>
        </authorList>
    </citation>
    <scope>IDENTIFICATION</scope>
</reference>
<dbReference type="GO" id="GO:0003677">
    <property type="term" value="F:DNA binding"/>
    <property type="evidence" value="ECO:0007669"/>
    <property type="project" value="UniProtKB-KW"/>
</dbReference>
<keyword evidence="5" id="KW-0547">Nucleotide-binding</keyword>
<evidence type="ECO:0000256" key="2">
    <source>
        <dbReference type="ARBA" id="ARBA00004286"/>
    </source>
</evidence>
<keyword evidence="9" id="KW-0067">ATP-binding</keyword>
<dbReference type="GO" id="GO:0005524">
    <property type="term" value="F:ATP binding"/>
    <property type="evidence" value="ECO:0007669"/>
    <property type="project" value="UniProtKB-KW"/>
</dbReference>
<evidence type="ECO:0000256" key="12">
    <source>
        <dbReference type="ARBA" id="ARBA00023235"/>
    </source>
</evidence>
<feature type="compositionally biased region" description="Polar residues" evidence="21">
    <location>
        <begin position="91"/>
        <end position="110"/>
    </location>
</feature>
<dbReference type="SMART" id="SM00487">
    <property type="entry name" value="DEXDc"/>
    <property type="match status" value="1"/>
</dbReference>
<evidence type="ECO:0000256" key="3">
    <source>
        <dbReference type="ARBA" id="ARBA00010140"/>
    </source>
</evidence>
<keyword evidence="6" id="KW-0227">DNA damage</keyword>
<evidence type="ECO:0000256" key="13">
    <source>
        <dbReference type="ARBA" id="ARBA00023242"/>
    </source>
</evidence>
<dbReference type="GO" id="GO:0006281">
    <property type="term" value="P:DNA repair"/>
    <property type="evidence" value="ECO:0007669"/>
    <property type="project" value="UniProtKB-KW"/>
</dbReference>
<dbReference type="PROSITE" id="PS51194">
    <property type="entry name" value="HELICASE_CTER"/>
    <property type="match status" value="1"/>
</dbReference>
<dbReference type="Proteomes" id="UP000472262">
    <property type="component" value="Unassembled WGS sequence"/>
</dbReference>
<name>A0A672NXD0_SINGR</name>
<evidence type="ECO:0000256" key="7">
    <source>
        <dbReference type="ARBA" id="ARBA00022801"/>
    </source>
</evidence>
<evidence type="ECO:0000259" key="22">
    <source>
        <dbReference type="PROSITE" id="PS51192"/>
    </source>
</evidence>
<gene>
    <name evidence="24" type="primary">LOC107591711</name>
</gene>
<protein>
    <recommendedName>
        <fullName evidence="18">Helicase POLQ-like</fullName>
        <ecNumber evidence="15">5.6.2.4</ecNumber>
    </recommendedName>
    <alternativeName>
        <fullName evidence="20">Mus308-like helicase</fullName>
    </alternativeName>
    <alternativeName>
        <fullName evidence="19">POLQ-like helicase</fullName>
    </alternativeName>
</protein>
<dbReference type="OMA" id="YCRDFRP"/>
<evidence type="ECO:0000256" key="6">
    <source>
        <dbReference type="ARBA" id="ARBA00022763"/>
    </source>
</evidence>
<evidence type="ECO:0000256" key="21">
    <source>
        <dbReference type="SAM" id="MobiDB-lite"/>
    </source>
</evidence>
<evidence type="ECO:0000256" key="11">
    <source>
        <dbReference type="ARBA" id="ARBA00023204"/>
    </source>
</evidence>
<dbReference type="InterPro" id="IPR048960">
    <property type="entry name" value="POLQ-like_helical"/>
</dbReference>
<dbReference type="PROSITE" id="PS51192">
    <property type="entry name" value="HELICASE_ATP_BIND_1"/>
    <property type="match status" value="1"/>
</dbReference>
<keyword evidence="7" id="KW-0378">Hydrolase</keyword>
<dbReference type="InterPro" id="IPR050474">
    <property type="entry name" value="Hel308_SKI2-like"/>
</dbReference>
<dbReference type="GO" id="GO:0005694">
    <property type="term" value="C:chromosome"/>
    <property type="evidence" value="ECO:0007669"/>
    <property type="project" value="UniProtKB-SubCell"/>
</dbReference>
<feature type="domain" description="Helicase ATP-binding" evidence="22">
    <location>
        <begin position="200"/>
        <end position="372"/>
    </location>
</feature>
<evidence type="ECO:0000256" key="20">
    <source>
        <dbReference type="ARBA" id="ARBA00076391"/>
    </source>
</evidence>
<dbReference type="GO" id="GO:0016787">
    <property type="term" value="F:hydrolase activity"/>
    <property type="evidence" value="ECO:0007669"/>
    <property type="project" value="UniProtKB-KW"/>
</dbReference>
<comment type="function">
    <text evidence="17">Single-stranded 3'-5' DNA helicase that plays a key role in homology-driven double-strand break (DSB) repair. Involved in different DSB repair mechanisms that are guided by annealing of extensive stretches of complementary bases at break ends, such as microhomology-mediated end-joining (MMEJ), single-strand annealing (SSA) or synthesis-dependent strand annealing (SDSA). Possesses both DNA unwinding and annealing activities. Forms a complex with RAD51, stimulating HELQ DNA helicase activity and ability to unwing DNA. Efficiently unwinds substrates containing 3' overhangs or a D-loop. In contrast, interaction with the replication protein A (RPA/RP-A) complex inhibits DNA unwinding by HELQ but strongly stimulates DNA strand annealing. Triggers displacement of RPA from single-stranded DNA to facilitate annealing of complementary sequences.</text>
</comment>
<dbReference type="GO" id="GO:0005634">
    <property type="term" value="C:nucleus"/>
    <property type="evidence" value="ECO:0007669"/>
    <property type="project" value="UniProtKB-SubCell"/>
</dbReference>
<dbReference type="InterPro" id="IPR036390">
    <property type="entry name" value="WH_DNA-bd_sf"/>
</dbReference>
<dbReference type="Gene3D" id="1.10.3380.20">
    <property type="match status" value="1"/>
</dbReference>
<keyword evidence="12" id="KW-0413">Isomerase</keyword>
<dbReference type="Gene3D" id="3.40.50.300">
    <property type="entry name" value="P-loop containing nucleotide triphosphate hydrolases"/>
    <property type="match status" value="2"/>
</dbReference>
<dbReference type="FunFam" id="3.40.50.300:FF:000813">
    <property type="entry name" value="helicase POLQ-like isoform X1"/>
    <property type="match status" value="1"/>
</dbReference>
<feature type="domain" description="Helicase C-terminal" evidence="23">
    <location>
        <begin position="420"/>
        <end position="628"/>
    </location>
</feature>
<dbReference type="PANTHER" id="PTHR47961">
    <property type="entry name" value="DNA POLYMERASE THETA, PUTATIVE (AFU_ORTHOLOGUE AFUA_1G05260)-RELATED"/>
    <property type="match status" value="1"/>
</dbReference>
<dbReference type="CDD" id="cd18026">
    <property type="entry name" value="DEXHc_POLQ-like"/>
    <property type="match status" value="1"/>
</dbReference>
<evidence type="ECO:0000256" key="8">
    <source>
        <dbReference type="ARBA" id="ARBA00022806"/>
    </source>
</evidence>
<comment type="similarity">
    <text evidence="3">Belongs to the helicase family. SKI2 subfamily.</text>
</comment>
<evidence type="ECO:0000259" key="23">
    <source>
        <dbReference type="PROSITE" id="PS51194"/>
    </source>
</evidence>
<dbReference type="Pfam" id="PF00271">
    <property type="entry name" value="Helicase_C"/>
    <property type="match status" value="1"/>
</dbReference>
<evidence type="ECO:0000256" key="16">
    <source>
        <dbReference type="ARBA" id="ARBA00048988"/>
    </source>
</evidence>
<dbReference type="InterPro" id="IPR046931">
    <property type="entry name" value="HTH_61"/>
</dbReference>
<dbReference type="Pfam" id="PF21099">
    <property type="entry name" value="POLQ_helical"/>
    <property type="match status" value="1"/>
</dbReference>
<reference evidence="24" key="2">
    <citation type="submission" date="2025-09" db="UniProtKB">
        <authorList>
            <consortium name="Ensembl"/>
        </authorList>
    </citation>
    <scope>IDENTIFICATION</scope>
</reference>
<evidence type="ECO:0000256" key="17">
    <source>
        <dbReference type="ARBA" id="ARBA00053573"/>
    </source>
</evidence>
<evidence type="ECO:0000313" key="25">
    <source>
        <dbReference type="Proteomes" id="UP000472262"/>
    </source>
</evidence>
<comment type="catalytic activity">
    <reaction evidence="14">
        <text>Couples ATP hydrolysis with the unwinding of duplex DNA by translocating in the 3'-5' direction.</text>
        <dbReference type="EC" id="5.6.2.4"/>
    </reaction>
</comment>
<keyword evidence="13" id="KW-0539">Nucleus</keyword>
<dbReference type="Pfam" id="PF20470">
    <property type="entry name" value="HTH_61"/>
    <property type="match status" value="1"/>
</dbReference>
<dbReference type="InterPro" id="IPR027417">
    <property type="entry name" value="P-loop_NTPase"/>
</dbReference>
<keyword evidence="10" id="KW-0238">DNA-binding</keyword>
<dbReference type="FunFam" id="1.10.150.20:FF:000058">
    <property type="entry name" value="Helicase, POLQ like"/>
    <property type="match status" value="1"/>
</dbReference>
<dbReference type="CDD" id="cd18795">
    <property type="entry name" value="SF2_C_Ski2"/>
    <property type="match status" value="1"/>
</dbReference>
<evidence type="ECO:0000256" key="4">
    <source>
        <dbReference type="ARBA" id="ARBA00022454"/>
    </source>
</evidence>
<dbReference type="SUPFAM" id="SSF46785">
    <property type="entry name" value="Winged helix' DNA-binding domain"/>
    <property type="match status" value="1"/>
</dbReference>
<dbReference type="FunFam" id="3.40.50.300:FF:001293">
    <property type="entry name" value="helicase POLQ-like isoform X5"/>
    <property type="match status" value="1"/>
</dbReference>
<dbReference type="InterPro" id="IPR011545">
    <property type="entry name" value="DEAD/DEAH_box_helicase_dom"/>
</dbReference>
<keyword evidence="25" id="KW-1185">Reference proteome</keyword>
<dbReference type="Pfam" id="PF00270">
    <property type="entry name" value="DEAD"/>
    <property type="match status" value="1"/>
</dbReference>
<evidence type="ECO:0000256" key="10">
    <source>
        <dbReference type="ARBA" id="ARBA00023125"/>
    </source>
</evidence>
<comment type="subcellular location">
    <subcellularLocation>
        <location evidence="2">Chromosome</location>
    </subcellularLocation>
    <subcellularLocation>
        <location evidence="1">Nucleus</location>
    </subcellularLocation>
</comment>
<keyword evidence="4" id="KW-0158">Chromosome</keyword>
<sequence>MYIDFKHANGVSFLMQCCSDNEDLFEGYDSIVGDSSFLAKLEDVELQMRQCHDQQTPNACEDDLSDSILAEDFRDSPPRALPSSPLEFQKAVTTPHKSPSRSAHNTSTPDLMNPRRSMKDHLKKVLIDNAATSSTVSKTVQQKEAVMTEEISFAMQAMESISAEQDLGPFFGLPSKVKDLILILKGIQDLYEWQKTCLSLDSVQQRRNLIYSLPTSGGKTLVAEILIFKELLCSKKDALLILPYISLVQEKVRGLSSFGIELDFMVEEYAGSKGRFPPVKRRNKNSLYITTIEKGHSLVNSLIENDHLDNIGLVVVGELHMLGDGSRGAILEMTLSKILYMSKSTQIIGMSATLGNVGDLQTFMKAENYTNDFRPVELKEYVKIKDSIYEVDPREETCFSFSRLLDFKYSSGMQKMDPDRIIALATEVIPHQSCLIFCATKKNCENLAGMICKYLNKEFLKHKEAEKATLLGELKNSGNGSLCPVLQKTVPFGLAYHHSGLTSDERKLVEEAYSSGVLCLLTCTSTLAAGINLPARRVILRSPYVAAEFLKRSQYKQMVGRAGRAGIDAMGESILILQDKDINMLLSAPMEKCYSNLLHDGGRGLLSLVLSLIGLKITTTVEQVRDFMKGTLLSVQEAQVSPEKSLWDLTVESIETLKQKSLIEVSADVNSQTILQITRLGRATFKGSVDLSCCDLLYRDLSKGLEGLLLNSFLHLVYLVTPYDMVHQYKTDWMIYFRQFTNLSAAEQKMATAVGVPESFVARMAAGQSVRKSVDIVVVNRLYLALVLYSLLKETNLWNVSDRFQLTRGFVQTLLSSASAFGSAVLHFTEELEEFWAYKALLSELTRRLTYCVQAELIPLMEVAGVMEHRAKQLYNAGYKTLAHLANGDPQILVQTIENLFKRQANQIIASAKMLKKEKAEALQEEVDDLFMLPSDLPSL</sequence>
<dbReference type="PANTHER" id="PTHR47961:SF12">
    <property type="entry name" value="HELICASE POLQ-LIKE"/>
    <property type="match status" value="1"/>
</dbReference>
<dbReference type="InterPro" id="IPR014001">
    <property type="entry name" value="Helicase_ATP-bd"/>
</dbReference>
<dbReference type="SMART" id="SM00490">
    <property type="entry name" value="HELICc"/>
    <property type="match status" value="1"/>
</dbReference>
<evidence type="ECO:0000256" key="5">
    <source>
        <dbReference type="ARBA" id="ARBA00022741"/>
    </source>
</evidence>
<accession>A0A672NXD0</accession>
<feature type="region of interest" description="Disordered" evidence="21">
    <location>
        <begin position="91"/>
        <end position="115"/>
    </location>
</feature>
<keyword evidence="8" id="KW-0347">Helicase</keyword>
<evidence type="ECO:0000256" key="18">
    <source>
        <dbReference type="ARBA" id="ARBA00069099"/>
    </source>
</evidence>
<dbReference type="FunFam" id="1.10.3380.20:FF:000002">
    <property type="entry name" value="helicase POLQ-like isoform X1"/>
    <property type="match status" value="1"/>
</dbReference>
<organism evidence="24 25">
    <name type="scientific">Sinocyclocheilus grahami</name>
    <name type="common">Dianchi golden-line fish</name>
    <name type="synonym">Barbus grahami</name>
    <dbReference type="NCBI Taxonomy" id="75366"/>
    <lineage>
        <taxon>Eukaryota</taxon>
        <taxon>Metazoa</taxon>
        <taxon>Chordata</taxon>
        <taxon>Craniata</taxon>
        <taxon>Vertebrata</taxon>
        <taxon>Euteleostomi</taxon>
        <taxon>Actinopterygii</taxon>
        <taxon>Neopterygii</taxon>
        <taxon>Teleostei</taxon>
        <taxon>Ostariophysi</taxon>
        <taxon>Cypriniformes</taxon>
        <taxon>Cyprinidae</taxon>
        <taxon>Cyprininae</taxon>
        <taxon>Sinocyclocheilus</taxon>
    </lineage>
</organism>
<dbReference type="SUPFAM" id="SSF52540">
    <property type="entry name" value="P-loop containing nucleoside triphosphate hydrolases"/>
    <property type="match status" value="1"/>
</dbReference>
<evidence type="ECO:0000256" key="9">
    <source>
        <dbReference type="ARBA" id="ARBA00022840"/>
    </source>
</evidence>
<dbReference type="AlphaFoldDB" id="A0A672NXD0"/>
<evidence type="ECO:0000313" key="24">
    <source>
        <dbReference type="Ensembl" id="ENSSGRP00000054664.1"/>
    </source>
</evidence>
<proteinExistence type="inferred from homology"/>
<evidence type="ECO:0000256" key="19">
    <source>
        <dbReference type="ARBA" id="ARBA00074990"/>
    </source>
</evidence>
<comment type="catalytic activity">
    <reaction evidence="16">
        <text>ATP + H2O = ADP + phosphate + H(+)</text>
        <dbReference type="Rhea" id="RHEA:13065"/>
        <dbReference type="ChEBI" id="CHEBI:15377"/>
        <dbReference type="ChEBI" id="CHEBI:15378"/>
        <dbReference type="ChEBI" id="CHEBI:30616"/>
        <dbReference type="ChEBI" id="CHEBI:43474"/>
        <dbReference type="ChEBI" id="CHEBI:456216"/>
        <dbReference type="EC" id="5.6.2.4"/>
    </reaction>
</comment>
<evidence type="ECO:0000256" key="14">
    <source>
        <dbReference type="ARBA" id="ARBA00034617"/>
    </source>
</evidence>
<evidence type="ECO:0000256" key="1">
    <source>
        <dbReference type="ARBA" id="ARBA00004123"/>
    </source>
</evidence>
<keyword evidence="11" id="KW-0234">DNA repair</keyword>
<dbReference type="EC" id="5.6.2.4" evidence="15"/>
<dbReference type="GO" id="GO:0043138">
    <property type="term" value="F:3'-5' DNA helicase activity"/>
    <property type="evidence" value="ECO:0007669"/>
    <property type="project" value="UniProtKB-EC"/>
</dbReference>
<evidence type="ECO:0000256" key="15">
    <source>
        <dbReference type="ARBA" id="ARBA00034808"/>
    </source>
</evidence>
<dbReference type="InParanoid" id="A0A672NXD0"/>
<dbReference type="Ensembl" id="ENSSGRT00000058394.1">
    <property type="protein sequence ID" value="ENSSGRP00000054664.1"/>
    <property type="gene ID" value="ENSSGRG00000028671.1"/>
</dbReference>
<dbReference type="SUPFAM" id="SSF158702">
    <property type="entry name" value="Sec63 N-terminal domain-like"/>
    <property type="match status" value="1"/>
</dbReference>
<dbReference type="InterPro" id="IPR001650">
    <property type="entry name" value="Helicase_C-like"/>
</dbReference>